<accession>A0A8J8NWZ3</accession>
<keyword evidence="2" id="KW-1185">Reference proteome</keyword>
<sequence>MLKAGPFGSQQQNLSDLPLWKHPPDRMLIAKQVNSLLETEAEFFDNLPRCHEHPGESALYYCDQKCRGEGKEYFCTQHCLDSSIHNHNAKKIPQYIFEIKDSYEKLLQDIQECIKVAKVKYEPMKEVVTLLEDLANEKLNVSLVKKVNQDYTTLITAETYFIEELTQQTDPDNIYSDVKNFKLIELFKREDSRQMIGGSIDKARYLTQVDENLIFENYLPVIECIASQSEIFKGLTQDSVNLLNRLKMRELEASKYNLSKQIQDLERRFNQVMGQRQ</sequence>
<gene>
    <name evidence="1" type="ORF">FGO68_gene3473</name>
</gene>
<evidence type="ECO:0000313" key="1">
    <source>
        <dbReference type="EMBL" id="TNV81870.1"/>
    </source>
</evidence>
<protein>
    <submittedName>
        <fullName evidence="1">Uncharacterized protein</fullName>
    </submittedName>
</protein>
<comment type="caution">
    <text evidence="1">The sequence shown here is derived from an EMBL/GenBank/DDBJ whole genome shotgun (WGS) entry which is preliminary data.</text>
</comment>
<dbReference type="AlphaFoldDB" id="A0A8J8NWZ3"/>
<proteinExistence type="predicted"/>
<organism evidence="1 2">
    <name type="scientific">Halteria grandinella</name>
    <dbReference type="NCBI Taxonomy" id="5974"/>
    <lineage>
        <taxon>Eukaryota</taxon>
        <taxon>Sar</taxon>
        <taxon>Alveolata</taxon>
        <taxon>Ciliophora</taxon>
        <taxon>Intramacronucleata</taxon>
        <taxon>Spirotrichea</taxon>
        <taxon>Stichotrichia</taxon>
        <taxon>Sporadotrichida</taxon>
        <taxon>Halteriidae</taxon>
        <taxon>Halteria</taxon>
    </lineage>
</organism>
<dbReference type="Proteomes" id="UP000785679">
    <property type="component" value="Unassembled WGS sequence"/>
</dbReference>
<name>A0A8J8NWZ3_HALGN</name>
<evidence type="ECO:0000313" key="2">
    <source>
        <dbReference type="Proteomes" id="UP000785679"/>
    </source>
</evidence>
<dbReference type="EMBL" id="RRYP01005626">
    <property type="protein sequence ID" value="TNV81870.1"/>
    <property type="molecule type" value="Genomic_DNA"/>
</dbReference>
<reference evidence="1" key="1">
    <citation type="submission" date="2019-06" db="EMBL/GenBank/DDBJ databases">
        <authorList>
            <person name="Zheng W."/>
        </authorList>
    </citation>
    <scope>NUCLEOTIDE SEQUENCE</scope>
    <source>
        <strain evidence="1">QDHG01</strain>
    </source>
</reference>